<evidence type="ECO:0000256" key="3">
    <source>
        <dbReference type="ARBA" id="ARBA00022729"/>
    </source>
</evidence>
<dbReference type="GO" id="GO:0005537">
    <property type="term" value="F:D-mannose binding"/>
    <property type="evidence" value="ECO:0007669"/>
    <property type="project" value="TreeGrafter"/>
</dbReference>
<feature type="domain" description="L-type lectin-like" evidence="9">
    <location>
        <begin position="36"/>
        <end position="254"/>
    </location>
</feature>
<keyword evidence="5 7" id="KW-0472">Membrane</keyword>
<name>A0A6C1DQY2_SACPS</name>
<protein>
    <submittedName>
        <fullName evidence="10">ER-derived COPII-coated vesicles component</fullName>
    </submittedName>
</protein>
<feature type="transmembrane region" description="Helical" evidence="7">
    <location>
        <begin position="414"/>
        <end position="433"/>
    </location>
</feature>
<dbReference type="CDD" id="cd06903">
    <property type="entry name" value="lectin_EMP46_EMP47"/>
    <property type="match status" value="1"/>
</dbReference>
<keyword evidence="2 7" id="KW-0812">Transmembrane</keyword>
<evidence type="ECO:0000256" key="4">
    <source>
        <dbReference type="ARBA" id="ARBA00022989"/>
    </source>
</evidence>
<feature type="chain" id="PRO_5025334581" evidence="8">
    <location>
        <begin position="29"/>
        <end position="445"/>
    </location>
</feature>
<evidence type="ECO:0000313" key="11">
    <source>
        <dbReference type="Proteomes" id="UP000501346"/>
    </source>
</evidence>
<evidence type="ECO:0000259" key="9">
    <source>
        <dbReference type="PROSITE" id="PS51328"/>
    </source>
</evidence>
<evidence type="ECO:0000256" key="1">
    <source>
        <dbReference type="ARBA" id="ARBA00004479"/>
    </source>
</evidence>
<evidence type="ECO:0000256" key="6">
    <source>
        <dbReference type="PIRSR" id="PIRSR018136-1"/>
    </source>
</evidence>
<dbReference type="InterPro" id="IPR016710">
    <property type="entry name" value="Emp46/Emp47"/>
</dbReference>
<dbReference type="SUPFAM" id="SSF49899">
    <property type="entry name" value="Concanavalin A-like lectins/glucanases"/>
    <property type="match status" value="1"/>
</dbReference>
<reference evidence="10 11" key="1">
    <citation type="journal article" date="2019" name="BMC Genomics">
        <title>Chromosome level assembly and comparative genome analysis confirm lager-brewing yeasts originated from a single hybridization.</title>
        <authorList>
            <person name="Salazar A.N."/>
            <person name="Gorter de Vries A.R."/>
            <person name="van den Broek M."/>
            <person name="Brouwers N."/>
            <person name="de la Torre Cortes P."/>
            <person name="Kuijpers N.G.A."/>
            <person name="Daran J.G."/>
            <person name="Abeel T."/>
        </authorList>
    </citation>
    <scope>NUCLEOTIDE SEQUENCE [LARGE SCALE GENOMIC DNA]</scope>
    <source>
        <strain evidence="10 11">CBS 1483</strain>
    </source>
</reference>
<dbReference type="OrthoDB" id="10265193at2759"/>
<organism evidence="10 11">
    <name type="scientific">Saccharomyces pastorianus</name>
    <name type="common">Lager yeast</name>
    <name type="synonym">Saccharomyces cerevisiae x Saccharomyces eubayanus</name>
    <dbReference type="NCBI Taxonomy" id="27292"/>
    <lineage>
        <taxon>Eukaryota</taxon>
        <taxon>Fungi</taxon>
        <taxon>Dikarya</taxon>
        <taxon>Ascomycota</taxon>
        <taxon>Saccharomycotina</taxon>
        <taxon>Saccharomycetes</taxon>
        <taxon>Saccharomycetales</taxon>
        <taxon>Saccharomycetaceae</taxon>
        <taxon>Saccharomyces</taxon>
    </lineage>
</organism>
<gene>
    <name evidence="10" type="primary">EMP47_1</name>
    <name evidence="10" type="ORF">GRS66_001537</name>
</gene>
<comment type="subcellular location">
    <subcellularLocation>
        <location evidence="1">Membrane</location>
        <topology evidence="1">Single-pass type I membrane protein</topology>
    </subcellularLocation>
</comment>
<dbReference type="AlphaFoldDB" id="A0A6C1DQY2"/>
<evidence type="ECO:0000256" key="5">
    <source>
        <dbReference type="ARBA" id="ARBA00023136"/>
    </source>
</evidence>
<feature type="signal peptide" evidence="8">
    <location>
        <begin position="1"/>
        <end position="28"/>
    </location>
</feature>
<evidence type="ECO:0000256" key="7">
    <source>
        <dbReference type="SAM" id="Phobius"/>
    </source>
</evidence>
<dbReference type="GO" id="GO:0006888">
    <property type="term" value="P:endoplasmic reticulum to Golgi vesicle-mediated transport"/>
    <property type="evidence" value="ECO:0007669"/>
    <property type="project" value="InterPro"/>
</dbReference>
<feature type="disulfide bond" evidence="6">
    <location>
        <begin position="179"/>
        <end position="213"/>
    </location>
</feature>
<evidence type="ECO:0000256" key="8">
    <source>
        <dbReference type="SAM" id="SignalP"/>
    </source>
</evidence>
<dbReference type="PANTHER" id="PTHR12223:SF28">
    <property type="entry name" value="LECTIN, MANNOSE BINDING 1 LIKE"/>
    <property type="match status" value="1"/>
</dbReference>
<dbReference type="PIRSF" id="PIRSF018136">
    <property type="entry name" value="L-type_lectin_fungi"/>
    <property type="match status" value="1"/>
</dbReference>
<evidence type="ECO:0000313" key="10">
    <source>
        <dbReference type="EMBL" id="QID79285.1"/>
    </source>
</evidence>
<dbReference type="GO" id="GO:0000139">
    <property type="term" value="C:Golgi membrane"/>
    <property type="evidence" value="ECO:0007669"/>
    <property type="project" value="TreeGrafter"/>
</dbReference>
<dbReference type="Pfam" id="PF03388">
    <property type="entry name" value="Lectin_leg-like"/>
    <property type="match status" value="1"/>
</dbReference>
<dbReference type="InterPro" id="IPR005052">
    <property type="entry name" value="Lectin_leg"/>
</dbReference>
<sequence>MMILITMKSTVLLSVFTVLATWAGLLEAHPLGDTSDASKLSSDYSLPDLINARKVPNNWQTGEQASLEEGRIVLTSNQNSKGSLWLKQGFDLKDSFTMEWTFRSVGYSGQTDGGISFWFVQDSNIPRDKQLYNGPVNYDGLQLLVDNNGPLGPTLRGQLNDGQKPVDKTKIYDQSFASCLMGYQDSSVPSKIRVTYDLEDDNLLKVQVDNKVCFQTRKVRFPSGSYRIGVTAQNGAVNNNAESFEIFKMQFFNGVIEDSLIPNVNAMGQPKLITKYIDQQTGKEKLIEKTAFDADKDKITNYELYKKLDRVEGKILANDINALETKLNDVIKVQQELLSFMTTITKQLSSKPPANNEKGTSTDDAIAEDKENFKDFLSINQKLEKVLVEQEKYREATKRHGQDGPQVDEIARKLMIWLLPLIFIMLVMAYYTFRIRQEIIKTKLL</sequence>
<accession>A0A6C1DQY2</accession>
<dbReference type="PANTHER" id="PTHR12223">
    <property type="entry name" value="VESICULAR MANNOSE-BINDING LECTIN"/>
    <property type="match status" value="1"/>
</dbReference>
<dbReference type="Gene3D" id="2.60.120.200">
    <property type="match status" value="1"/>
</dbReference>
<keyword evidence="3 8" id="KW-0732">Signal</keyword>
<keyword evidence="11" id="KW-1185">Reference proteome</keyword>
<dbReference type="InterPro" id="IPR035661">
    <property type="entry name" value="EMP46/EMP47_N"/>
</dbReference>
<keyword evidence="4 7" id="KW-1133">Transmembrane helix</keyword>
<dbReference type="InterPro" id="IPR051136">
    <property type="entry name" value="Intracellular_Lectin-GPT"/>
</dbReference>
<dbReference type="GO" id="GO:0005793">
    <property type="term" value="C:endoplasmic reticulum-Golgi intermediate compartment"/>
    <property type="evidence" value="ECO:0007669"/>
    <property type="project" value="TreeGrafter"/>
</dbReference>
<dbReference type="InterPro" id="IPR013320">
    <property type="entry name" value="ConA-like_dom_sf"/>
</dbReference>
<dbReference type="GO" id="GO:0005789">
    <property type="term" value="C:endoplasmic reticulum membrane"/>
    <property type="evidence" value="ECO:0007669"/>
    <property type="project" value="TreeGrafter"/>
</dbReference>
<dbReference type="Proteomes" id="UP000501346">
    <property type="component" value="Chromosome ScVI"/>
</dbReference>
<evidence type="ECO:0000256" key="2">
    <source>
        <dbReference type="ARBA" id="ARBA00022692"/>
    </source>
</evidence>
<proteinExistence type="predicted"/>
<dbReference type="PROSITE" id="PS51328">
    <property type="entry name" value="L_LECTIN_LIKE"/>
    <property type="match status" value="1"/>
</dbReference>
<dbReference type="GO" id="GO:0030134">
    <property type="term" value="C:COPII-coated ER to Golgi transport vesicle"/>
    <property type="evidence" value="ECO:0007669"/>
    <property type="project" value="TreeGrafter"/>
</dbReference>
<dbReference type="EMBL" id="CP048987">
    <property type="protein sequence ID" value="QID79285.1"/>
    <property type="molecule type" value="Genomic_DNA"/>
</dbReference>